<dbReference type="Gene3D" id="3.10.20.90">
    <property type="entry name" value="Phosphatidylinositol 3-kinase Catalytic Subunit, Chain A, domain 1"/>
    <property type="match status" value="1"/>
</dbReference>
<keyword evidence="5" id="KW-0732">Signal</keyword>
<dbReference type="CDD" id="cd12790">
    <property type="entry name" value="RasGAP_plexin_A"/>
    <property type="match status" value="1"/>
</dbReference>
<dbReference type="Pfam" id="PF24479">
    <property type="entry name" value="PSI_PlexinA-B"/>
    <property type="match status" value="1"/>
</dbReference>
<dbReference type="Pfam" id="PF01403">
    <property type="entry name" value="Sema"/>
    <property type="match status" value="1"/>
</dbReference>
<dbReference type="Pfam" id="PF01833">
    <property type="entry name" value="TIG"/>
    <property type="match status" value="4"/>
</dbReference>
<evidence type="ECO:0000256" key="14">
    <source>
        <dbReference type="SAM" id="Phobius"/>
    </source>
</evidence>
<dbReference type="GO" id="GO:0007411">
    <property type="term" value="P:axon guidance"/>
    <property type="evidence" value="ECO:0007669"/>
    <property type="project" value="UniProtKB-ARBA"/>
</dbReference>
<dbReference type="CDD" id="cd01181">
    <property type="entry name" value="IPT_plexin_repeat3"/>
    <property type="match status" value="1"/>
</dbReference>
<reference evidence="16" key="4">
    <citation type="submission" date="2025-09" db="UniProtKB">
        <authorList>
            <consortium name="Ensembl"/>
        </authorList>
    </citation>
    <scope>IDENTIFICATION</scope>
</reference>
<reference evidence="16 17" key="1">
    <citation type="submission" date="2018-05" db="EMBL/GenBank/DDBJ databases">
        <authorList>
            <person name="Datahose"/>
        </authorList>
    </citation>
    <scope>NUCLEOTIDE SEQUENCE</scope>
</reference>
<dbReference type="Gene3D" id="2.130.10.10">
    <property type="entry name" value="YVTN repeat-like/Quinoprotein amine dehydrogenase"/>
    <property type="match status" value="2"/>
</dbReference>
<evidence type="ECO:0000256" key="4">
    <source>
        <dbReference type="ARBA" id="ARBA00022692"/>
    </source>
</evidence>
<dbReference type="InterPro" id="IPR008936">
    <property type="entry name" value="Rho_GTPase_activation_prot"/>
</dbReference>
<proteinExistence type="inferred from homology"/>
<evidence type="ECO:0000256" key="7">
    <source>
        <dbReference type="ARBA" id="ARBA00022989"/>
    </source>
</evidence>
<dbReference type="InterPro" id="IPR031148">
    <property type="entry name" value="Plexin"/>
</dbReference>
<dbReference type="FunFam" id="1.10.506.10:FF:000006">
    <property type="entry name" value="Plexin A1"/>
    <property type="match status" value="1"/>
</dbReference>
<keyword evidence="6" id="KW-0677">Repeat</keyword>
<dbReference type="Pfam" id="PF20170">
    <property type="entry name" value="Plexin_RBD"/>
    <property type="match status" value="1"/>
</dbReference>
<dbReference type="GO" id="GO:0001763">
    <property type="term" value="P:morphogenesis of a branching structure"/>
    <property type="evidence" value="ECO:0007669"/>
    <property type="project" value="UniProtKB-ARBA"/>
</dbReference>
<evidence type="ECO:0000259" key="15">
    <source>
        <dbReference type="PROSITE" id="PS51004"/>
    </source>
</evidence>
<reference evidence="16" key="3">
    <citation type="submission" date="2025-08" db="UniProtKB">
        <authorList>
            <consortium name="Ensembl"/>
        </authorList>
    </citation>
    <scope>IDENTIFICATION</scope>
</reference>
<dbReference type="InterPro" id="IPR036352">
    <property type="entry name" value="Semap_dom_sf"/>
</dbReference>
<dbReference type="SUPFAM" id="SSF103575">
    <property type="entry name" value="Plexin repeat"/>
    <property type="match status" value="1"/>
</dbReference>
<keyword evidence="17" id="KW-1185">Reference proteome</keyword>
<dbReference type="GeneTree" id="ENSGT01050000244850"/>
<evidence type="ECO:0000313" key="17">
    <source>
        <dbReference type="Proteomes" id="UP000265100"/>
    </source>
</evidence>
<dbReference type="Proteomes" id="UP000265100">
    <property type="component" value="Chromosome 17"/>
</dbReference>
<dbReference type="InterPro" id="IPR001627">
    <property type="entry name" value="Semap_dom"/>
</dbReference>
<evidence type="ECO:0000256" key="12">
    <source>
        <dbReference type="PROSITE-ProRule" id="PRU00352"/>
    </source>
</evidence>
<dbReference type="FunFam" id="2.60.40.10:FF:000123">
    <property type="entry name" value="Plexin A1"/>
    <property type="match status" value="1"/>
</dbReference>
<dbReference type="InterPro" id="IPR013548">
    <property type="entry name" value="Plexin_cytoplasmic_RasGAP_dom"/>
</dbReference>
<comment type="similarity">
    <text evidence="2">Belongs to the plexin family.</text>
</comment>
<keyword evidence="9" id="KW-1015">Disulfide bond</keyword>
<dbReference type="FunFam" id="1.10.506.10:FF:000005">
    <property type="entry name" value="Plexin A1"/>
    <property type="match status" value="1"/>
</dbReference>
<dbReference type="PANTHER" id="PTHR22625">
    <property type="entry name" value="PLEXIN"/>
    <property type="match status" value="1"/>
</dbReference>
<name>A0AAX7U4R4_ASTCA</name>
<evidence type="ECO:0000256" key="10">
    <source>
        <dbReference type="ARBA" id="ARBA00023170"/>
    </source>
</evidence>
<feature type="coiled-coil region" evidence="13">
    <location>
        <begin position="1154"/>
        <end position="1181"/>
    </location>
</feature>
<dbReference type="InterPro" id="IPR041362">
    <property type="entry name" value="TIG2_plexin"/>
</dbReference>
<keyword evidence="13" id="KW-0175">Coiled coil</keyword>
<dbReference type="Ensembl" id="ENSACLT00000090241.1">
    <property type="protein sequence ID" value="ENSACLP00000063815.1"/>
    <property type="gene ID" value="ENSACLG00000024922.2"/>
</dbReference>
<dbReference type="InterPro" id="IPR002165">
    <property type="entry name" value="Plexin_repeat"/>
</dbReference>
<dbReference type="Gene3D" id="1.10.506.10">
    <property type="entry name" value="GTPase Activation - p120gap, domain 1"/>
    <property type="match status" value="1"/>
</dbReference>
<dbReference type="Pfam" id="PF18020">
    <property type="entry name" value="TIG_2"/>
    <property type="match status" value="1"/>
</dbReference>
<dbReference type="SMART" id="SM00423">
    <property type="entry name" value="PSI"/>
    <property type="match status" value="3"/>
</dbReference>
<feature type="domain" description="Sema" evidence="15">
    <location>
        <begin position="25"/>
        <end position="146"/>
    </location>
</feature>
<dbReference type="CDD" id="cd00603">
    <property type="entry name" value="IPT_PCSR"/>
    <property type="match status" value="1"/>
</dbReference>
<dbReference type="InterPro" id="IPR002909">
    <property type="entry name" value="IPT_dom"/>
</dbReference>
<dbReference type="InterPro" id="IPR016201">
    <property type="entry name" value="PSI"/>
</dbReference>
<evidence type="ECO:0000256" key="2">
    <source>
        <dbReference type="ARBA" id="ARBA00010297"/>
    </source>
</evidence>
<dbReference type="GO" id="GO:0017154">
    <property type="term" value="F:semaphorin receptor activity"/>
    <property type="evidence" value="ECO:0007669"/>
    <property type="project" value="InterPro"/>
</dbReference>
<evidence type="ECO:0000256" key="6">
    <source>
        <dbReference type="ARBA" id="ARBA00022737"/>
    </source>
</evidence>
<comment type="caution">
    <text evidence="12">Lacks conserved residue(s) required for the propagation of feature annotation.</text>
</comment>
<keyword evidence="8 14" id="KW-0472">Membrane</keyword>
<keyword evidence="11" id="KW-0325">Glycoprotein</keyword>
<feature type="transmembrane region" description="Helical" evidence="14">
    <location>
        <begin position="1128"/>
        <end position="1150"/>
    </location>
</feature>
<dbReference type="InterPro" id="IPR041019">
    <property type="entry name" value="TIG1_plexin"/>
</dbReference>
<keyword evidence="10" id="KW-0675">Receptor</keyword>
<dbReference type="SMART" id="SM00429">
    <property type="entry name" value="IPT"/>
    <property type="match status" value="4"/>
</dbReference>
<reference evidence="17" key="2">
    <citation type="submission" date="2023-03" db="EMBL/GenBank/DDBJ databases">
        <authorList>
            <consortium name="Wellcome Sanger Institute Data Sharing"/>
        </authorList>
    </citation>
    <scope>NUCLEOTIDE SEQUENCE [LARGE SCALE GENOMIC DNA]</scope>
</reference>
<comment type="subcellular location">
    <subcellularLocation>
        <location evidence="1">Cell membrane</location>
        <topology evidence="1">Single-pass type I membrane protein</topology>
    </subcellularLocation>
</comment>
<dbReference type="GO" id="GO:0005886">
    <property type="term" value="C:plasma membrane"/>
    <property type="evidence" value="ECO:0007669"/>
    <property type="project" value="UniProtKB-SubCell"/>
</dbReference>
<dbReference type="InterPro" id="IPR046800">
    <property type="entry name" value="Plexin_RBD"/>
</dbReference>
<feature type="domain" description="Sema" evidence="15">
    <location>
        <begin position="250"/>
        <end position="403"/>
    </location>
</feature>
<evidence type="ECO:0000256" key="3">
    <source>
        <dbReference type="ARBA" id="ARBA00022475"/>
    </source>
</evidence>
<dbReference type="SUPFAM" id="SSF48350">
    <property type="entry name" value="GTPase activation domain, GAP"/>
    <property type="match status" value="1"/>
</dbReference>
<sequence length="1786" mass="201049">MCNAECANDLRTTGKLISATACIFSLIVPFSAFCEYASFHAENPEWTFNHLAVDYRNGNVYLGAVNRIYKLSPNLEVQKSHETGPDEDNRKCYPPRIVQPCSEPLTLTNNVNKMLLMDYRENRLLACGSLYQGICKILRLDDLFKLGEPFHKKEHYLSGVNESGSVFGVIVSYGNASPDIQNTSLPSLAVSWPETQRRTSASARQTLHSTPMWRCLLDALATTWSTDYLRQPTCQKLGQKRRPRQASQDSALCVFSLRKINEKIKERLQSCYKGEGTLDLAWLKVKDIPCSSALLTIDDDFCGLDMNAPLGVSEMVRGKPLFSDAVDKMSSVIAYVYKNHSLVFVGTKSGQVKKIRVDGSSRALQYETVQAVENGPILRDMAFSSDHHYLYVMSETQLSRIPVEACGQYTTCSECLGSGDPHCGWCVLHNMCARKEKCERSSEPRRFASDIKQCVRLSVHPNNISVSQFSVTVTHNVPELSAGVNCTFENLAEMNGLVEGNRIKCSSPAEKEMPRIIVDKGDHQIVQLYLKSKETGLAFANTSFVFYNCSVHKSCLSCVSSPYQCHWCKYRHDCTHDPRTCSFQEGRVKRPEGCPQLLPAERILVPVNVVKPITLRAKNLPQPQSGQRGYECLLTIQGNEHRVPALRFNSSSVQCQNTSYFYDGMEMSSLPVELTVIWNGDFSIDNPAHNKVHLYKCDAQRGSCGLCLKADPLFGCVWCKGENRCTLKQHCANENTWLEHNGINSKCTHPRITKITPLRGPREGGTLVTIHGENLGLDFREIQGNVKVAEVDCTPIREGYIPAEQIVCEMGRAEMSQYTGNVQVCVGQCTSEFMAKSSKYYYFVIPRIISLTPSRGPVSGGTVVNITGSHFDAGSNVSVMFKDQPCTYQRGGLWLTCRTHASLHGIGNVSVSVSIDRAHLQKDLQFEYVEDPTITKIEPEWSIFSGYTPITVTGTNLDIIQTPLIRAKYNGHETLNVSECRCPTTMVCQAPELPISLARHQEVPERPEEFGFKLDDLQITLNNTNFIYFPNPEFEPISPSGVLELKPGSPIILKGRNFLPATNSGNGKLNYTVLIGEKPCILTVSENQLLCESPNLIGRHKILARVGGIENSPGSVHITSDSPLSSTAIIGIAAAGALLILVIVAVLIAYKRKSRESDLTLKRLQMQMDNLESRVALECKEAFAELQTDIHELTSDLDGAGIPFLDYRTYTMRVLFPGIEEHPVLRDLEVPGYRQEQVEKGLKLFGQLINNKIFLLCFIRTLEAQRGFSMRDRGNVASLIMTVLQSKLEYATDVLKHLLSDLIDRNLESKNHPKLLLRQCYYRSVAEKMLTNWFTFLLYKFLKECAGEPLFSLFCAIKQQMEKGPIDSITGEARYSLSEDKLIRQQIDYKTLVVNCIHPENEKSPEIQVKVLNCDTISQVKEKILDAIYKNVPHSHRLKASDMDLEWRQGRGQRMILQDEDITTKIEGDWKRLNMLSHYQVPDNAVMALVPKQVTAYNSVNNSTVSRTSASKYENMIKYTGSPDSLRTRTPMITPDLESGVKVWHLVKNHEHGDQKEGDRGSKMVSEIYLTRLLATKGTLQKFVDDLFETIFSTAHRGSALPLAIKYMFDFLDEQADKHNIHDPHVRHTWKSNCLPLRFWVNVIKNPQFVFDIHKSSITDACLSVVAQTFMDSCSTSEHRLGKDSPSNKLLYAKDIPSYKSWVERYYSDINKMPAISDQDMNAYLAEQSRMHMNEFNTMSSLSEIYSYVGKYTEEIVCALEQDDAARKQRLAFKLEQVVAFMSLES</sequence>
<dbReference type="GO" id="GO:0002116">
    <property type="term" value="C:semaphorin receptor complex"/>
    <property type="evidence" value="ECO:0007669"/>
    <property type="project" value="TreeGrafter"/>
</dbReference>
<evidence type="ECO:0000256" key="13">
    <source>
        <dbReference type="SAM" id="Coils"/>
    </source>
</evidence>
<evidence type="ECO:0000256" key="9">
    <source>
        <dbReference type="ARBA" id="ARBA00023157"/>
    </source>
</evidence>
<evidence type="ECO:0000313" key="16">
    <source>
        <dbReference type="Ensembl" id="ENSACLP00000063815.1"/>
    </source>
</evidence>
<dbReference type="PANTHER" id="PTHR22625:SF34">
    <property type="entry name" value="PLEXIN-A4"/>
    <property type="match status" value="1"/>
</dbReference>
<dbReference type="Pfam" id="PF08337">
    <property type="entry name" value="Plexin_cytopl"/>
    <property type="match status" value="1"/>
</dbReference>
<dbReference type="SUPFAM" id="SSF81296">
    <property type="entry name" value="E set domains"/>
    <property type="match status" value="4"/>
</dbReference>
<evidence type="ECO:0000256" key="1">
    <source>
        <dbReference type="ARBA" id="ARBA00004251"/>
    </source>
</evidence>
<dbReference type="Pfam" id="PF01437">
    <property type="entry name" value="PSI"/>
    <property type="match status" value="2"/>
</dbReference>
<dbReference type="PROSITE" id="PS51004">
    <property type="entry name" value="SEMA"/>
    <property type="match status" value="2"/>
</dbReference>
<dbReference type="InterPro" id="IPR014756">
    <property type="entry name" value="Ig_E-set"/>
</dbReference>
<accession>A0AAX7U4R4</accession>
<keyword evidence="7 14" id="KW-1133">Transmembrane helix</keyword>
<dbReference type="InterPro" id="IPR015943">
    <property type="entry name" value="WD40/YVTN_repeat-like_dom_sf"/>
</dbReference>
<dbReference type="GO" id="GO:0030334">
    <property type="term" value="P:regulation of cell migration"/>
    <property type="evidence" value="ECO:0007669"/>
    <property type="project" value="TreeGrafter"/>
</dbReference>
<evidence type="ECO:0000256" key="8">
    <source>
        <dbReference type="ARBA" id="ARBA00023136"/>
    </source>
</evidence>
<keyword evidence="4 14" id="KW-0812">Transmembrane</keyword>
<organism evidence="16 17">
    <name type="scientific">Astatotilapia calliptera</name>
    <name type="common">Eastern happy</name>
    <name type="synonym">Chromis callipterus</name>
    <dbReference type="NCBI Taxonomy" id="8154"/>
    <lineage>
        <taxon>Eukaryota</taxon>
        <taxon>Metazoa</taxon>
        <taxon>Chordata</taxon>
        <taxon>Craniata</taxon>
        <taxon>Vertebrata</taxon>
        <taxon>Euteleostomi</taxon>
        <taxon>Actinopterygii</taxon>
        <taxon>Neopterygii</taxon>
        <taxon>Teleostei</taxon>
        <taxon>Neoteleostei</taxon>
        <taxon>Acanthomorphata</taxon>
        <taxon>Ovalentaria</taxon>
        <taxon>Cichlomorphae</taxon>
        <taxon>Cichliformes</taxon>
        <taxon>Cichlidae</taxon>
        <taxon>African cichlids</taxon>
        <taxon>Pseudocrenilabrinae</taxon>
        <taxon>Haplochromini</taxon>
        <taxon>Astatotilapia</taxon>
    </lineage>
</organism>
<dbReference type="SMART" id="SM00630">
    <property type="entry name" value="Sema"/>
    <property type="match status" value="1"/>
</dbReference>
<dbReference type="FunFam" id="2.60.40.10:FF:000071">
    <property type="entry name" value="Plexin A2"/>
    <property type="match status" value="1"/>
</dbReference>
<gene>
    <name evidence="16" type="primary">PLXNA4</name>
</gene>
<protein>
    <recommendedName>
        <fullName evidence="15">Sema domain-containing protein</fullName>
    </recommendedName>
</protein>
<evidence type="ECO:0000256" key="5">
    <source>
        <dbReference type="ARBA" id="ARBA00022729"/>
    </source>
</evidence>
<keyword evidence="3" id="KW-1003">Cell membrane</keyword>
<dbReference type="SUPFAM" id="SSF101912">
    <property type="entry name" value="Sema domain"/>
    <property type="match status" value="1"/>
</dbReference>
<dbReference type="FunFam" id="2.60.40.10:FF:000329">
    <property type="entry name" value="Plexin A4"/>
    <property type="match status" value="1"/>
</dbReference>
<evidence type="ECO:0000256" key="11">
    <source>
        <dbReference type="ARBA" id="ARBA00023180"/>
    </source>
</evidence>
<dbReference type="InterPro" id="IPR013783">
    <property type="entry name" value="Ig-like_fold"/>
</dbReference>
<dbReference type="Gene3D" id="2.60.40.10">
    <property type="entry name" value="Immunoglobulins"/>
    <property type="match status" value="5"/>
</dbReference>
<dbReference type="Pfam" id="PF17960">
    <property type="entry name" value="TIG_plexin"/>
    <property type="match status" value="1"/>
</dbReference>